<feature type="region of interest" description="Disordered" evidence="4">
    <location>
        <begin position="160"/>
        <end position="191"/>
    </location>
</feature>
<dbReference type="EMBL" id="LODT01000021">
    <property type="protein sequence ID" value="KYQ96862.1"/>
    <property type="molecule type" value="Genomic_DNA"/>
</dbReference>
<evidence type="ECO:0000256" key="3">
    <source>
        <dbReference type="ARBA" id="ARBA00023242"/>
    </source>
</evidence>
<dbReference type="InterPro" id="IPR016024">
    <property type="entry name" value="ARM-type_fold"/>
</dbReference>
<feature type="region of interest" description="Disordered" evidence="4">
    <location>
        <begin position="701"/>
        <end position="778"/>
    </location>
</feature>
<dbReference type="GO" id="GO:0030691">
    <property type="term" value="C:Noc2p-Noc3p complex"/>
    <property type="evidence" value="ECO:0007669"/>
    <property type="project" value="TreeGrafter"/>
</dbReference>
<feature type="region of interest" description="Disordered" evidence="4">
    <location>
        <begin position="1"/>
        <end position="139"/>
    </location>
</feature>
<dbReference type="OrthoDB" id="10266662at2759"/>
<feature type="compositionally biased region" description="Acidic residues" evidence="4">
    <location>
        <begin position="70"/>
        <end position="94"/>
    </location>
</feature>
<dbReference type="STRING" id="361077.A0A151ZSE3"/>
<keyword evidence="3" id="KW-0539">Nucleus</keyword>
<dbReference type="InParanoid" id="A0A151ZSE3"/>
<dbReference type="PANTHER" id="PTHR12687">
    <property type="entry name" value="NUCLEOLAR COMPLEX 2 AND RAD4-RELATED"/>
    <property type="match status" value="1"/>
</dbReference>
<name>A0A151ZSE3_TIELA</name>
<dbReference type="GO" id="GO:0005654">
    <property type="term" value="C:nucleoplasm"/>
    <property type="evidence" value="ECO:0007669"/>
    <property type="project" value="TreeGrafter"/>
</dbReference>
<dbReference type="GO" id="GO:0042273">
    <property type="term" value="P:ribosomal large subunit biogenesis"/>
    <property type="evidence" value="ECO:0007669"/>
    <property type="project" value="TreeGrafter"/>
</dbReference>
<dbReference type="Proteomes" id="UP000076078">
    <property type="component" value="Unassembled WGS sequence"/>
</dbReference>
<feature type="compositionally biased region" description="Basic residues" evidence="4">
    <location>
        <begin position="18"/>
        <end position="29"/>
    </location>
</feature>
<comment type="caution">
    <text evidence="5">The sequence shown here is derived from an EMBL/GenBank/DDBJ whole genome shotgun (WGS) entry which is preliminary data.</text>
</comment>
<evidence type="ECO:0000256" key="1">
    <source>
        <dbReference type="ARBA" id="ARBA00004123"/>
    </source>
</evidence>
<dbReference type="GO" id="GO:0005730">
    <property type="term" value="C:nucleolus"/>
    <property type="evidence" value="ECO:0007669"/>
    <property type="project" value="TreeGrafter"/>
</dbReference>
<dbReference type="AlphaFoldDB" id="A0A151ZSE3"/>
<organism evidence="5 6">
    <name type="scientific">Tieghemostelium lacteum</name>
    <name type="common">Slime mold</name>
    <name type="synonym">Dictyostelium lacteum</name>
    <dbReference type="NCBI Taxonomy" id="361077"/>
    <lineage>
        <taxon>Eukaryota</taxon>
        <taxon>Amoebozoa</taxon>
        <taxon>Evosea</taxon>
        <taxon>Eumycetozoa</taxon>
        <taxon>Dictyostelia</taxon>
        <taxon>Dictyosteliales</taxon>
        <taxon>Raperosteliaceae</taxon>
        <taxon>Tieghemostelium</taxon>
    </lineage>
</organism>
<feature type="compositionally biased region" description="Acidic residues" evidence="4">
    <location>
        <begin position="705"/>
        <end position="748"/>
    </location>
</feature>
<dbReference type="InterPro" id="IPR005343">
    <property type="entry name" value="Noc2"/>
</dbReference>
<evidence type="ECO:0000313" key="6">
    <source>
        <dbReference type="Proteomes" id="UP000076078"/>
    </source>
</evidence>
<feature type="compositionally biased region" description="Basic and acidic residues" evidence="4">
    <location>
        <begin position="95"/>
        <end position="125"/>
    </location>
</feature>
<keyword evidence="6" id="KW-1185">Reference proteome</keyword>
<feature type="compositionally biased region" description="Acidic residues" evidence="4">
    <location>
        <begin position="44"/>
        <end position="53"/>
    </location>
</feature>
<gene>
    <name evidence="5" type="ORF">DLAC_04169</name>
</gene>
<accession>A0A151ZSE3</accession>
<protein>
    <recommendedName>
        <fullName evidence="7">Nucleolar complex protein 2 homolog</fullName>
    </recommendedName>
</protein>
<dbReference type="Pfam" id="PF03715">
    <property type="entry name" value="Noc2"/>
    <property type="match status" value="1"/>
</dbReference>
<sequence length="778" mass="90304">MVGKVKKSTKKFDFKTTMKQKKHDRKVKKDRAVSEKSQANFREEESEEEENFDLEDKKEVKNTKIVNQEENSDDDIDMDDIEEDDDEEDSDDDESQLKIEKDSKDIENLKKKDSKEKVKDSEKTTQLKGQVKSHKDDLRKLQEQDPKLFEFLSAEDKKILEDEDDDDELESDDDLENGDGEEGKGEKKTAVAKQDVMTSALLDSWLKECQKQNSVYNMKKLVIAFRSAARTGLDLSKNSETQYKITHSEIFHRVLIICLQNLPEFFDKFLEYDSEKQEETTQGGRQPELPKSNPKWKLVQFLVNSYLKSLLQLTMQINDAKMLLILLKGVEKCSIYISSHSNKIANMFLKNLLQHWSGSNESVRVMAFLCIRKLAIFTPYPFIESCLKGVYLNFVRNAKFINTVTLPIVNFMCNCVVEIFGIDFASSYKLAFQFIRQLAIHLRNTLNNTKDKQSVQNIYNWQFINSIRAWVEVISAYPKQEFLQLLIYPISQILVGVIGLIPSAKFYPLRFTCVRLLNKLAETNQVFINTIPYLLETLEAHAIGKQYGSRPTGSRTKFLNFYTALSVNPAQMKTKEFQDGIANQFMELIVENLNSHCCSIGYPELCTPLLLHLQKYLKSHQKAQTKLITDIQELVEAIKKSSKMVKDQRDKVNFSPKDTKQVREFSERLREQLKSNPMNQLFVTIKARSKRIQKTLIESDKVYNYEDDEEEPQSDEEEENQDDVEMEDVEDEEDEDEEEETFDDDQEEEKSRPIKKKKNIPSGSNDGEDLVEDLILSD</sequence>
<reference evidence="5 6" key="1">
    <citation type="submission" date="2015-12" db="EMBL/GenBank/DDBJ databases">
        <title>Dictyostelia acquired genes for synthesis and detection of signals that induce cell-type specialization by lateral gene transfer from prokaryotes.</title>
        <authorList>
            <person name="Gloeckner G."/>
            <person name="Schaap P."/>
        </authorList>
    </citation>
    <scope>NUCLEOTIDE SEQUENCE [LARGE SCALE GENOMIC DNA]</scope>
    <source>
        <strain evidence="5 6">TK</strain>
    </source>
</reference>
<dbReference type="SUPFAM" id="SSF48371">
    <property type="entry name" value="ARM repeat"/>
    <property type="match status" value="1"/>
</dbReference>
<feature type="compositionally biased region" description="Acidic residues" evidence="4">
    <location>
        <begin position="161"/>
        <end position="180"/>
    </location>
</feature>
<comment type="subcellular location">
    <subcellularLocation>
        <location evidence="1">Nucleus</location>
    </subcellularLocation>
</comment>
<dbReference type="FunCoup" id="A0A151ZSE3">
    <property type="interactions" value="611"/>
</dbReference>
<dbReference type="OMA" id="GCLRYYL"/>
<comment type="similarity">
    <text evidence="2">Belongs to the NOC2 family.</text>
</comment>
<evidence type="ECO:0000256" key="2">
    <source>
        <dbReference type="ARBA" id="ARBA00005907"/>
    </source>
</evidence>
<dbReference type="PANTHER" id="PTHR12687:SF4">
    <property type="entry name" value="NUCLEOLAR COMPLEX PROTEIN 2 HOMOLOG"/>
    <property type="match status" value="1"/>
</dbReference>
<proteinExistence type="inferred from homology"/>
<evidence type="ECO:0000313" key="5">
    <source>
        <dbReference type="EMBL" id="KYQ96862.1"/>
    </source>
</evidence>
<evidence type="ECO:0000256" key="4">
    <source>
        <dbReference type="SAM" id="MobiDB-lite"/>
    </source>
</evidence>
<evidence type="ECO:0008006" key="7">
    <source>
        <dbReference type="Google" id="ProtNLM"/>
    </source>
</evidence>
<dbReference type="GO" id="GO:0030690">
    <property type="term" value="C:Noc1p-Noc2p complex"/>
    <property type="evidence" value="ECO:0007669"/>
    <property type="project" value="TreeGrafter"/>
</dbReference>